<sequence>MTVAANAALGAYTITTTSTFDGSKKGTATITVTAAPAVTVIVDPSSASVDQGGSQ</sequence>
<accession>A0ABS4J3C5</accession>
<name>A0ABS4J3C5_9BACL</name>
<evidence type="ECO:0000313" key="1">
    <source>
        <dbReference type="EMBL" id="MBP1994308.1"/>
    </source>
</evidence>
<dbReference type="Proteomes" id="UP001519287">
    <property type="component" value="Unassembled WGS sequence"/>
</dbReference>
<protein>
    <submittedName>
        <fullName evidence="1">Uncharacterized protein YjdB</fullName>
    </submittedName>
</protein>
<reference evidence="1 2" key="1">
    <citation type="submission" date="2021-03" db="EMBL/GenBank/DDBJ databases">
        <title>Genomic Encyclopedia of Type Strains, Phase IV (KMG-IV): sequencing the most valuable type-strain genomes for metagenomic binning, comparative biology and taxonomic classification.</title>
        <authorList>
            <person name="Goeker M."/>
        </authorList>
    </citation>
    <scope>NUCLEOTIDE SEQUENCE [LARGE SCALE GENOMIC DNA]</scope>
    <source>
        <strain evidence="1 2">DSM 26048</strain>
    </source>
</reference>
<evidence type="ECO:0000313" key="2">
    <source>
        <dbReference type="Proteomes" id="UP001519287"/>
    </source>
</evidence>
<gene>
    <name evidence="1" type="ORF">J2Z66_005944</name>
</gene>
<dbReference type="EMBL" id="JAGGLB010000024">
    <property type="protein sequence ID" value="MBP1994308.1"/>
    <property type="molecule type" value="Genomic_DNA"/>
</dbReference>
<proteinExistence type="predicted"/>
<organism evidence="1 2">
    <name type="scientific">Paenibacillus eucommiae</name>
    <dbReference type="NCBI Taxonomy" id="1355755"/>
    <lineage>
        <taxon>Bacteria</taxon>
        <taxon>Bacillati</taxon>
        <taxon>Bacillota</taxon>
        <taxon>Bacilli</taxon>
        <taxon>Bacillales</taxon>
        <taxon>Paenibacillaceae</taxon>
        <taxon>Paenibacillus</taxon>
    </lineage>
</organism>
<dbReference type="RefSeq" id="WP_209976147.1">
    <property type="nucleotide sequence ID" value="NZ_JAGGLB010000024.1"/>
</dbReference>
<comment type="caution">
    <text evidence="1">The sequence shown here is derived from an EMBL/GenBank/DDBJ whole genome shotgun (WGS) entry which is preliminary data.</text>
</comment>
<keyword evidence="2" id="KW-1185">Reference proteome</keyword>